<gene>
    <name evidence="7" type="ORF">GCWU000324_02676</name>
</gene>
<name>C4GLV3_9NEIS</name>
<comment type="similarity">
    <text evidence="1">Belongs to the glutaredoxin family.</text>
</comment>
<dbReference type="HOGENOM" id="CLU_026126_7_3_4"/>
<dbReference type="Gene3D" id="3.40.30.10">
    <property type="entry name" value="Glutaredoxin"/>
    <property type="match status" value="1"/>
</dbReference>
<evidence type="ECO:0000256" key="2">
    <source>
        <dbReference type="ARBA" id="ARBA00022448"/>
    </source>
</evidence>
<dbReference type="PROSITE" id="PS51354">
    <property type="entry name" value="GLUTAREDOXIN_2"/>
    <property type="match status" value="1"/>
</dbReference>
<dbReference type="PANTHER" id="PTHR46679">
    <property type="match status" value="1"/>
</dbReference>
<dbReference type="EMBL" id="ACJW02000005">
    <property type="protein sequence ID" value="EEP67104.1"/>
    <property type="molecule type" value="Genomic_DNA"/>
</dbReference>
<evidence type="ECO:0000259" key="6">
    <source>
        <dbReference type="Pfam" id="PF00462"/>
    </source>
</evidence>
<dbReference type="PANTHER" id="PTHR46679:SF1">
    <property type="entry name" value="GLUTAREDOXIN-2, MITOCHONDRIAL"/>
    <property type="match status" value="1"/>
</dbReference>
<dbReference type="PRINTS" id="PR00160">
    <property type="entry name" value="GLUTAREDOXIN"/>
</dbReference>
<dbReference type="InterPro" id="IPR036249">
    <property type="entry name" value="Thioredoxin-like_sf"/>
</dbReference>
<evidence type="ECO:0000313" key="7">
    <source>
        <dbReference type="EMBL" id="EEP67104.1"/>
    </source>
</evidence>
<dbReference type="GO" id="GO:0015035">
    <property type="term" value="F:protein-disulfide reductase activity"/>
    <property type="evidence" value="ECO:0007669"/>
    <property type="project" value="TreeGrafter"/>
</dbReference>
<keyword evidence="2" id="KW-0813">Transport</keyword>
<keyword evidence="4" id="KW-1015">Disulfide bond</keyword>
<dbReference type="Proteomes" id="UP000003009">
    <property type="component" value="Unassembled WGS sequence"/>
</dbReference>
<reference evidence="7" key="1">
    <citation type="submission" date="2009-04" db="EMBL/GenBank/DDBJ databases">
        <authorList>
            <person name="Weinstock G."/>
            <person name="Sodergren E."/>
            <person name="Clifton S."/>
            <person name="Fulton L."/>
            <person name="Fulton B."/>
            <person name="Courtney L."/>
            <person name="Fronick C."/>
            <person name="Harrison M."/>
            <person name="Strong C."/>
            <person name="Farmer C."/>
            <person name="Delahaunty K."/>
            <person name="Markovic C."/>
            <person name="Hall O."/>
            <person name="Minx P."/>
            <person name="Tomlinson C."/>
            <person name="Mitreva M."/>
            <person name="Nelson J."/>
            <person name="Hou S."/>
            <person name="Wollam A."/>
            <person name="Pepin K.H."/>
            <person name="Johnson M."/>
            <person name="Bhonagiri V."/>
            <person name="Nash W.E."/>
            <person name="Warren W."/>
            <person name="Chinwalla A."/>
            <person name="Mardis E.R."/>
            <person name="Wilson R.K."/>
        </authorList>
    </citation>
    <scope>NUCLEOTIDE SEQUENCE [LARGE SCALE GENOMIC DNA]</scope>
    <source>
        <strain evidence="7">ATCC 51147</strain>
    </source>
</reference>
<dbReference type="AlphaFoldDB" id="C4GLV3"/>
<sequence length="70" mass="7850">MAKQLLKQVGVDEIEEINVSRSPADFSQMQQLTRLRSVPQIFIGETHVGGFTDLYALHQKGDLLPLLQAE</sequence>
<dbReference type="InterPro" id="IPR002109">
    <property type="entry name" value="Glutaredoxin"/>
</dbReference>
<dbReference type="STRING" id="629741.GCWU000324_02676"/>
<keyword evidence="3" id="KW-0249">Electron transport</keyword>
<dbReference type="Pfam" id="PF00462">
    <property type="entry name" value="Glutaredoxin"/>
    <property type="match status" value="1"/>
</dbReference>
<proteinExistence type="inferred from homology"/>
<evidence type="ECO:0000313" key="8">
    <source>
        <dbReference type="Proteomes" id="UP000003009"/>
    </source>
</evidence>
<evidence type="ECO:0000256" key="1">
    <source>
        <dbReference type="ARBA" id="ARBA00007787"/>
    </source>
</evidence>
<dbReference type="InterPro" id="IPR014025">
    <property type="entry name" value="Glutaredoxin_subgr"/>
</dbReference>
<keyword evidence="8" id="KW-1185">Reference proteome</keyword>
<feature type="domain" description="Glutaredoxin" evidence="6">
    <location>
        <begin position="1"/>
        <end position="48"/>
    </location>
</feature>
<protein>
    <submittedName>
        <fullName evidence="7">Glutaredoxin</fullName>
    </submittedName>
</protein>
<accession>C4GLV3</accession>
<organism evidence="7 8">
    <name type="scientific">Kingella oralis ATCC 51147</name>
    <dbReference type="NCBI Taxonomy" id="629741"/>
    <lineage>
        <taxon>Bacteria</taxon>
        <taxon>Pseudomonadati</taxon>
        <taxon>Pseudomonadota</taxon>
        <taxon>Betaproteobacteria</taxon>
        <taxon>Neisseriales</taxon>
        <taxon>Neisseriaceae</taxon>
        <taxon>Kingella</taxon>
    </lineage>
</organism>
<evidence type="ECO:0000256" key="3">
    <source>
        <dbReference type="ARBA" id="ARBA00022982"/>
    </source>
</evidence>
<comment type="caution">
    <text evidence="7">The sequence shown here is derived from an EMBL/GenBank/DDBJ whole genome shotgun (WGS) entry which is preliminary data.</text>
</comment>
<keyword evidence="5" id="KW-0676">Redox-active center</keyword>
<evidence type="ECO:0000256" key="4">
    <source>
        <dbReference type="ARBA" id="ARBA00023157"/>
    </source>
</evidence>
<dbReference type="SUPFAM" id="SSF52833">
    <property type="entry name" value="Thioredoxin-like"/>
    <property type="match status" value="1"/>
</dbReference>
<evidence type="ECO:0000256" key="5">
    <source>
        <dbReference type="ARBA" id="ARBA00023284"/>
    </source>
</evidence>